<dbReference type="Gene3D" id="3.30.200.20">
    <property type="entry name" value="Phosphorylase Kinase, domain 1"/>
    <property type="match status" value="1"/>
</dbReference>
<dbReference type="SUPFAM" id="SSF56112">
    <property type="entry name" value="Protein kinase-like (PK-like)"/>
    <property type="match status" value="1"/>
</dbReference>
<feature type="domain" description="Aminoglycoside phosphotransferase" evidence="1">
    <location>
        <begin position="37"/>
        <end position="266"/>
    </location>
</feature>
<gene>
    <name evidence="2" type="ORF">Dac01nite_09380</name>
</gene>
<dbReference type="InterPro" id="IPR011009">
    <property type="entry name" value="Kinase-like_dom_sf"/>
</dbReference>
<evidence type="ECO:0000259" key="1">
    <source>
        <dbReference type="Pfam" id="PF01636"/>
    </source>
</evidence>
<dbReference type="Gene3D" id="3.90.1200.10">
    <property type="match status" value="1"/>
</dbReference>
<dbReference type="EMBL" id="BONR01000001">
    <property type="protein sequence ID" value="GIG54186.1"/>
    <property type="molecule type" value="Genomic_DNA"/>
</dbReference>
<dbReference type="Pfam" id="PF01636">
    <property type="entry name" value="APH"/>
    <property type="match status" value="1"/>
</dbReference>
<protein>
    <submittedName>
        <fullName evidence="2">Aminoglycoside phosphotransferase</fullName>
    </submittedName>
</protein>
<organism evidence="2 3">
    <name type="scientific">Demequina activiva</name>
    <dbReference type="NCBI Taxonomy" id="1582364"/>
    <lineage>
        <taxon>Bacteria</taxon>
        <taxon>Bacillati</taxon>
        <taxon>Actinomycetota</taxon>
        <taxon>Actinomycetes</taxon>
        <taxon>Micrococcales</taxon>
        <taxon>Demequinaceae</taxon>
        <taxon>Demequina</taxon>
    </lineage>
</organism>
<accession>A0A919Q3F9</accession>
<sequence length="305" mass="32894">MAHAPEAEISIDAELVRALLADQHPDLAQLRIGARMDGWDNAMFRLGPSLAVRLPRRAVGAEISVTELDWLPRMRRDWTFPAPVPTRIGLPGRGYPWRWSVVPWLQGRPAFEEPLTVAGARDLGAALAQVHRPAPADAPVNPYRSGTLAEVAERCDVRLRTLEETGDLSSPDAELLRRCFQAGADTPEPRRTWAHLDLHGANVLTRDGRLAGIVDWGDAAAADPATDLGQACVLVGSAHSDALLEAYGTAEGTLRVGAGSDGRRRVRARAVAYAVTLATFVEEPYRGAGLRAVAELAEECRSPTG</sequence>
<reference evidence="2" key="1">
    <citation type="submission" date="2021-01" db="EMBL/GenBank/DDBJ databases">
        <title>Whole genome shotgun sequence of Demequina activiva NBRC 110675.</title>
        <authorList>
            <person name="Komaki H."/>
            <person name="Tamura T."/>
        </authorList>
    </citation>
    <scope>NUCLEOTIDE SEQUENCE</scope>
    <source>
        <strain evidence="2">NBRC 110675</strain>
    </source>
</reference>
<dbReference type="PANTHER" id="PTHR21310">
    <property type="entry name" value="AMINOGLYCOSIDE PHOSPHOTRANSFERASE-RELATED-RELATED"/>
    <property type="match status" value="1"/>
</dbReference>
<dbReference type="InterPro" id="IPR002575">
    <property type="entry name" value="Aminoglycoside_PTrfase"/>
</dbReference>
<evidence type="ECO:0000313" key="3">
    <source>
        <dbReference type="Proteomes" id="UP000652354"/>
    </source>
</evidence>
<name>A0A919Q3F9_9MICO</name>
<dbReference type="PANTHER" id="PTHR21310:SF42">
    <property type="entry name" value="BIFUNCTIONAL AAC_APH"/>
    <property type="match status" value="1"/>
</dbReference>
<dbReference type="AlphaFoldDB" id="A0A919Q3F9"/>
<dbReference type="InterPro" id="IPR051678">
    <property type="entry name" value="AGP_Transferase"/>
</dbReference>
<evidence type="ECO:0000313" key="2">
    <source>
        <dbReference type="EMBL" id="GIG54186.1"/>
    </source>
</evidence>
<comment type="caution">
    <text evidence="2">The sequence shown here is derived from an EMBL/GenBank/DDBJ whole genome shotgun (WGS) entry which is preliminary data.</text>
</comment>
<dbReference type="RefSeq" id="WP_203653699.1">
    <property type="nucleotide sequence ID" value="NZ_BONR01000001.1"/>
</dbReference>
<keyword evidence="3" id="KW-1185">Reference proteome</keyword>
<proteinExistence type="predicted"/>
<dbReference type="Proteomes" id="UP000652354">
    <property type="component" value="Unassembled WGS sequence"/>
</dbReference>